<protein>
    <submittedName>
        <fullName evidence="9">BCCT transporter</fullName>
    </submittedName>
</protein>
<evidence type="ECO:0000256" key="3">
    <source>
        <dbReference type="ARBA" id="ARBA00022448"/>
    </source>
</evidence>
<feature type="transmembrane region" description="Helical" evidence="8">
    <location>
        <begin position="492"/>
        <end position="513"/>
    </location>
</feature>
<evidence type="ECO:0000313" key="9">
    <source>
        <dbReference type="EMBL" id="ODA14089.1"/>
    </source>
</evidence>
<proteinExistence type="inferred from homology"/>
<evidence type="ECO:0000256" key="7">
    <source>
        <dbReference type="ARBA" id="ARBA00023136"/>
    </source>
</evidence>
<gene>
    <name evidence="9" type="ORF">BBP83_14365</name>
</gene>
<feature type="transmembrane region" description="Helical" evidence="8">
    <location>
        <begin position="333"/>
        <end position="352"/>
    </location>
</feature>
<dbReference type="EMBL" id="MBDL01000004">
    <property type="protein sequence ID" value="ODA14089.1"/>
    <property type="molecule type" value="Genomic_DNA"/>
</dbReference>
<evidence type="ECO:0000256" key="2">
    <source>
        <dbReference type="ARBA" id="ARBA00005658"/>
    </source>
</evidence>
<feature type="transmembrane region" description="Helical" evidence="8">
    <location>
        <begin position="99"/>
        <end position="117"/>
    </location>
</feature>
<keyword evidence="4" id="KW-1003">Cell membrane</keyword>
<dbReference type="GO" id="GO:0022857">
    <property type="term" value="F:transmembrane transporter activity"/>
    <property type="evidence" value="ECO:0007669"/>
    <property type="project" value="InterPro"/>
</dbReference>
<dbReference type="GO" id="GO:0005886">
    <property type="term" value="C:plasma membrane"/>
    <property type="evidence" value="ECO:0007669"/>
    <property type="project" value="UniProtKB-SubCell"/>
</dbReference>
<sequence length="523" mass="57208">METERLDGVSNEMKTVRWGVFIPMFLLVSSTAILGIFHSEDLISLTKLFFNWSLQNFGWLYQIVAMVSLILVGTLLVSKFGQIRIGGKDAKPSMSFGRWFAMALSSGIATGLITYGANEPLIYFGNIYGELNKIGVEPNTHATAIWALGRSFYNWSFIPYAMYTLSGLIAAYMYFNKKRGLSVSATLEPLLGKYAQNKIVADVIDVLATLAIVLGLASGLGTGLTVVATGLKIAYGIQITTTLCVALGVFTTFLFTFSSYLGLDKGFKVLASIKSKVLYFLLILLFITGPTIYILKSSTAGMAIWLDNFFLWGLDTGDIGGEALTQWWTLFDWAMWIAYAPLMGLFLAMISYGRTIKEFIIINWILPSCFALVWFAIWGGTALFLQESGAVNLVQVIKDNGAVSGLWAFLQHLPFKLGVVIVPLILVLSLFAYAVAANSMTTTIAGMCTKNVPIGEEAPGYQRIIWGILIGSIAIIMSAFGGGEQGINGIKYLAACGGFCVLFIFMLQLVSIVKTFFYDKPVE</sequence>
<evidence type="ECO:0000256" key="5">
    <source>
        <dbReference type="ARBA" id="ARBA00022692"/>
    </source>
</evidence>
<feature type="transmembrane region" description="Helical" evidence="8">
    <location>
        <begin position="277"/>
        <end position="295"/>
    </location>
</feature>
<keyword evidence="6 8" id="KW-1133">Transmembrane helix</keyword>
<dbReference type="PANTHER" id="PTHR30047">
    <property type="entry name" value="HIGH-AFFINITY CHOLINE TRANSPORT PROTEIN-RELATED"/>
    <property type="match status" value="1"/>
</dbReference>
<name>A0A1C3CZW5_9GAMM</name>
<feature type="transmembrane region" description="Helical" evidence="8">
    <location>
        <begin position="59"/>
        <end position="78"/>
    </location>
</feature>
<keyword evidence="7 8" id="KW-0472">Membrane</keyword>
<feature type="transmembrane region" description="Helical" evidence="8">
    <location>
        <begin position="233"/>
        <end position="257"/>
    </location>
</feature>
<dbReference type="OrthoDB" id="9775735at2"/>
<accession>A0A1C3CZW5</accession>
<organism evidence="9 10">
    <name type="scientific">Acinetobacter celticus</name>
    <dbReference type="NCBI Taxonomy" id="1891224"/>
    <lineage>
        <taxon>Bacteria</taxon>
        <taxon>Pseudomonadati</taxon>
        <taxon>Pseudomonadota</taxon>
        <taxon>Gammaproteobacteria</taxon>
        <taxon>Moraxellales</taxon>
        <taxon>Moraxellaceae</taxon>
        <taxon>Acinetobacter</taxon>
    </lineage>
</organism>
<keyword evidence="3" id="KW-0813">Transport</keyword>
<comment type="caution">
    <text evidence="9">The sequence shown here is derived from an EMBL/GenBank/DDBJ whole genome shotgun (WGS) entry which is preliminary data.</text>
</comment>
<evidence type="ECO:0000256" key="8">
    <source>
        <dbReference type="SAM" id="Phobius"/>
    </source>
</evidence>
<dbReference type="Proteomes" id="UP000186553">
    <property type="component" value="Unassembled WGS sequence"/>
</dbReference>
<dbReference type="AlphaFoldDB" id="A0A1C3CZW5"/>
<feature type="transmembrane region" description="Helical" evidence="8">
    <location>
        <begin position="203"/>
        <end position="227"/>
    </location>
</feature>
<evidence type="ECO:0000256" key="6">
    <source>
        <dbReference type="ARBA" id="ARBA00022989"/>
    </source>
</evidence>
<keyword evidence="10" id="KW-1185">Reference proteome</keyword>
<feature type="transmembrane region" description="Helical" evidence="8">
    <location>
        <begin position="20"/>
        <end position="39"/>
    </location>
</feature>
<feature type="transmembrane region" description="Helical" evidence="8">
    <location>
        <begin position="417"/>
        <end position="440"/>
    </location>
</feature>
<evidence type="ECO:0000313" key="10">
    <source>
        <dbReference type="Proteomes" id="UP000186553"/>
    </source>
</evidence>
<comment type="similarity">
    <text evidence="2">Belongs to the BCCT transporter (TC 2.A.15) family.</text>
</comment>
<keyword evidence="5 8" id="KW-0812">Transmembrane</keyword>
<comment type="subcellular location">
    <subcellularLocation>
        <location evidence="1">Cell membrane</location>
        <topology evidence="1">Multi-pass membrane protein</topology>
    </subcellularLocation>
</comment>
<feature type="transmembrane region" description="Helical" evidence="8">
    <location>
        <begin position="157"/>
        <end position="175"/>
    </location>
</feature>
<reference evidence="9 10" key="1">
    <citation type="submission" date="2016-07" db="EMBL/GenBank/DDBJ databases">
        <title>Acinetobacter sp. ANC 4603.</title>
        <authorList>
            <person name="Radolfova-Krizova L."/>
            <person name="Nemec A."/>
        </authorList>
    </citation>
    <scope>NUCLEOTIDE SEQUENCE [LARGE SCALE GENOMIC DNA]</scope>
    <source>
        <strain evidence="9 10">ANC 4603</strain>
    </source>
</reference>
<feature type="transmembrane region" description="Helical" evidence="8">
    <location>
        <begin position="364"/>
        <end position="385"/>
    </location>
</feature>
<evidence type="ECO:0000256" key="4">
    <source>
        <dbReference type="ARBA" id="ARBA00022475"/>
    </source>
</evidence>
<dbReference type="Pfam" id="PF02028">
    <property type="entry name" value="BCCT"/>
    <property type="match status" value="1"/>
</dbReference>
<evidence type="ECO:0000256" key="1">
    <source>
        <dbReference type="ARBA" id="ARBA00004651"/>
    </source>
</evidence>
<feature type="transmembrane region" description="Helical" evidence="8">
    <location>
        <begin position="460"/>
        <end position="480"/>
    </location>
</feature>
<dbReference type="InterPro" id="IPR000060">
    <property type="entry name" value="BCCT_transptr"/>
</dbReference>
<dbReference type="PANTHER" id="PTHR30047:SF7">
    <property type="entry name" value="HIGH-AFFINITY CHOLINE TRANSPORT PROTEIN"/>
    <property type="match status" value="1"/>
</dbReference>